<dbReference type="EMBL" id="AGNK02000045">
    <property type="status" value="NOT_ANNOTATED_CDS"/>
    <property type="molecule type" value="Genomic_DNA"/>
</dbReference>
<sequence>MFRRAQWGKLTVIINEGNIRPVVPLVAAKFATECNIAVMNHVPAKFDIDTNDAIVRKGCLEMQYAVRQQRHRLKQKKFDPFPLNLVTKTSPVKSTSNEQWIDLVESWKTPSKM</sequence>
<dbReference type="InParanoid" id="K3YZM4"/>
<evidence type="ECO:0000313" key="2">
    <source>
        <dbReference type="Proteomes" id="UP000004995"/>
    </source>
</evidence>
<dbReference type="AlphaFoldDB" id="K3YZM4"/>
<dbReference type="HOGENOM" id="CLU_2139947_0_0_1"/>
<proteinExistence type="predicted"/>
<organism evidence="1 2">
    <name type="scientific">Setaria italica</name>
    <name type="common">Foxtail millet</name>
    <name type="synonym">Panicum italicum</name>
    <dbReference type="NCBI Taxonomy" id="4555"/>
    <lineage>
        <taxon>Eukaryota</taxon>
        <taxon>Viridiplantae</taxon>
        <taxon>Streptophyta</taxon>
        <taxon>Embryophyta</taxon>
        <taxon>Tracheophyta</taxon>
        <taxon>Spermatophyta</taxon>
        <taxon>Magnoliopsida</taxon>
        <taxon>Liliopsida</taxon>
        <taxon>Poales</taxon>
        <taxon>Poaceae</taxon>
        <taxon>PACMAD clade</taxon>
        <taxon>Panicoideae</taxon>
        <taxon>Panicodae</taxon>
        <taxon>Paniceae</taxon>
        <taxon>Cenchrinae</taxon>
        <taxon>Setaria</taxon>
    </lineage>
</organism>
<accession>K3YZM4</accession>
<dbReference type="Proteomes" id="UP000004995">
    <property type="component" value="Unassembled WGS sequence"/>
</dbReference>
<keyword evidence="2" id="KW-1185">Reference proteome</keyword>
<protein>
    <submittedName>
        <fullName evidence="1">Uncharacterized protein</fullName>
    </submittedName>
</protein>
<dbReference type="Gramene" id="KQL28108">
    <property type="protein sequence ID" value="KQL28108"/>
    <property type="gene ID" value="SETIT_019734mg"/>
</dbReference>
<dbReference type="EnsemblPlants" id="KQL28108">
    <property type="protein sequence ID" value="KQL28108"/>
    <property type="gene ID" value="SETIT_019734mg"/>
</dbReference>
<reference evidence="2" key="1">
    <citation type="journal article" date="2012" name="Nat. Biotechnol.">
        <title>Reference genome sequence of the model plant Setaria.</title>
        <authorList>
            <person name="Bennetzen J.L."/>
            <person name="Schmutz J."/>
            <person name="Wang H."/>
            <person name="Percifield R."/>
            <person name="Hawkins J."/>
            <person name="Pontaroli A.C."/>
            <person name="Estep M."/>
            <person name="Feng L."/>
            <person name="Vaughn J.N."/>
            <person name="Grimwood J."/>
            <person name="Jenkins J."/>
            <person name="Barry K."/>
            <person name="Lindquist E."/>
            <person name="Hellsten U."/>
            <person name="Deshpande S."/>
            <person name="Wang X."/>
            <person name="Wu X."/>
            <person name="Mitros T."/>
            <person name="Triplett J."/>
            <person name="Yang X."/>
            <person name="Ye C.Y."/>
            <person name="Mauro-Herrera M."/>
            <person name="Wang L."/>
            <person name="Li P."/>
            <person name="Sharma M."/>
            <person name="Sharma R."/>
            <person name="Ronald P.C."/>
            <person name="Panaud O."/>
            <person name="Kellogg E.A."/>
            <person name="Brutnell T.P."/>
            <person name="Doust A.N."/>
            <person name="Tuskan G.A."/>
            <person name="Rokhsar D."/>
            <person name="Devos K.M."/>
        </authorList>
    </citation>
    <scope>NUCLEOTIDE SEQUENCE [LARGE SCALE GENOMIC DNA]</scope>
    <source>
        <strain evidence="2">cv. Yugu1</strain>
    </source>
</reference>
<reference evidence="1" key="2">
    <citation type="submission" date="2018-08" db="UniProtKB">
        <authorList>
            <consortium name="EnsemblPlants"/>
        </authorList>
    </citation>
    <scope>IDENTIFICATION</scope>
    <source>
        <strain evidence="1">Yugu1</strain>
    </source>
</reference>
<dbReference type="PANTHER" id="PTHR33063">
    <property type="entry name" value="OS02G0583500 PROTEIN"/>
    <property type="match status" value="1"/>
</dbReference>
<dbReference type="OMA" id="ECNIAVM"/>
<dbReference type="PANTHER" id="PTHR33063:SF13">
    <property type="entry name" value="OS02G0583500 PROTEIN"/>
    <property type="match status" value="1"/>
</dbReference>
<name>K3YZM4_SETIT</name>
<evidence type="ECO:0000313" key="1">
    <source>
        <dbReference type="EnsemblPlants" id="KQL28108"/>
    </source>
</evidence>